<evidence type="ECO:0000313" key="1">
    <source>
        <dbReference type="EMBL" id="KAJ9119907.1"/>
    </source>
</evidence>
<sequence length="516" mass="55801">MHRLVATLAPHAQRFIRSDVRVACRSLGCRRYAATSVSLRAAVNPSPSKSHPRLSGPSDGAGFNQADGISVQQRLSAAAEDSVASSQETSFGFDISQRESATGGQAKTQGRPIYLDMQATTPVDPRVLDKMLPYFTNQYGNPHSRTHAYGWEAEAAVDEARAAVASIIGAQSKDIVFTSGATESNNMIIKGVAKFYGTKRNHIITTQTEHKCVLDSCRWLAEQGYDITYLPVAPNGLVSLQAIRNAIRPETCLVSIMAVNNEIGVIQPLQEIGQMLRDLQKESGGSKVLFHTDAAQAVGKIAIDVDHMGIDVLSISGHKLYGPKGIGAAYIRRRPRVRLEPLIHGGGQERGLRSGTVPAVLVVGLGEACRIAEREMQDDHVRITELATRLIDGITSQIDFVVRNGDPGGYPGCVNLSFAYVEGESLLMALKDIALSSGSACTSASLEPSYVLRALGAAEDMAHSSLRFGIGRFTTESEIDFVVERIVGTVNRLRDMSPLWEMVQEGIDINAIQWSQ</sequence>
<reference evidence="1" key="1">
    <citation type="submission" date="2023-04" db="EMBL/GenBank/DDBJ databases">
        <title>Draft Genome sequencing of Naganishia species isolated from polar environments using Oxford Nanopore Technology.</title>
        <authorList>
            <person name="Leo P."/>
            <person name="Venkateswaran K."/>
        </authorList>
    </citation>
    <scope>NUCLEOTIDE SEQUENCE</scope>
    <source>
        <strain evidence="1">DBVPG 5303</strain>
    </source>
</reference>
<comment type="caution">
    <text evidence="1">The sequence shown here is derived from an EMBL/GenBank/DDBJ whole genome shotgun (WGS) entry which is preliminary data.</text>
</comment>
<evidence type="ECO:0000313" key="2">
    <source>
        <dbReference type="Proteomes" id="UP001234202"/>
    </source>
</evidence>
<protein>
    <submittedName>
        <fullName evidence="1">Cysteine desulfurase</fullName>
    </submittedName>
</protein>
<gene>
    <name evidence="1" type="primary">NFS1_2</name>
    <name evidence="1" type="ORF">QFC24_005390</name>
</gene>
<accession>A0ACC2X9E0</accession>
<keyword evidence="2" id="KW-1185">Reference proteome</keyword>
<proteinExistence type="predicted"/>
<organism evidence="1 2">
    <name type="scientific">Naganishia onofrii</name>
    <dbReference type="NCBI Taxonomy" id="1851511"/>
    <lineage>
        <taxon>Eukaryota</taxon>
        <taxon>Fungi</taxon>
        <taxon>Dikarya</taxon>
        <taxon>Basidiomycota</taxon>
        <taxon>Agaricomycotina</taxon>
        <taxon>Tremellomycetes</taxon>
        <taxon>Filobasidiales</taxon>
        <taxon>Filobasidiaceae</taxon>
        <taxon>Naganishia</taxon>
    </lineage>
</organism>
<dbReference type="Proteomes" id="UP001234202">
    <property type="component" value="Unassembled WGS sequence"/>
</dbReference>
<name>A0ACC2X9E0_9TREE</name>
<dbReference type="EMBL" id="JASBWV010000022">
    <property type="protein sequence ID" value="KAJ9119907.1"/>
    <property type="molecule type" value="Genomic_DNA"/>
</dbReference>